<evidence type="ECO:0000313" key="4">
    <source>
        <dbReference type="Proteomes" id="UP001172101"/>
    </source>
</evidence>
<gene>
    <name evidence="3" type="ORF">B0T26DRAFT_638184</name>
</gene>
<dbReference type="Proteomes" id="UP001172101">
    <property type="component" value="Unassembled WGS sequence"/>
</dbReference>
<sequence>MTTASPGPKPHGGQIWGGIAENREAGPWIKHEFSGTPDPEPILASVPTVEPQNRKYKIVAESSDKPGPIIEKQRVRIVKHPKFRDTLEGKNNPAIKKESSDGPSHDNETLPADKPLDDFRQNLTRNTGAPGNSQLQVGGSLATDTTNTSADNSCGRNKRRSCQDELRRDTFDARLQGACVRCHQQRIRCVPNPDDISLPCSTCLAVKRNSKKTIHDIVCIRFRLRLLDLFRHGGVHVTERFLYTDMKNVDIQTGSHITISMSQGLCKKPMKLRLREFIPNEGDILYRKYIDNGVWKKHHTQPFWLSNITQTAVEFEVYIKENALDGLLEVSKDLDWIVKETFTMIHRLCSHPVSPPESGNPTSVGDEQSRNAQHAFLLQTVHLWFTMRHGTGSAWIASEEKLGISPMPETSSTVVLRGKTPIPRMLVAQFDCIRHGHLLKAMAPKFLRIYEALASESSSDSWFTVYLATFLIIHEVSWASSDRLRYARENSDGLRQETRYGPINSPLTEYVERMQHDGVMFLGHWRYFKRLNVWDADWDNPDKTVLEQLRPGQLKFMKATVEHLKKRMGTFPETPSAGCWENELFWVSRLLTPVPPEDDLWTPPVIFDRTRPEVGREH</sequence>
<proteinExistence type="predicted"/>
<dbReference type="GO" id="GO:0000981">
    <property type="term" value="F:DNA-binding transcription factor activity, RNA polymerase II-specific"/>
    <property type="evidence" value="ECO:0007669"/>
    <property type="project" value="InterPro"/>
</dbReference>
<dbReference type="RefSeq" id="XP_060300346.1">
    <property type="nucleotide sequence ID" value="XM_060437010.1"/>
</dbReference>
<feature type="region of interest" description="Disordered" evidence="2">
    <location>
        <begin position="81"/>
        <end position="159"/>
    </location>
</feature>
<reference evidence="3" key="1">
    <citation type="submission" date="2023-06" db="EMBL/GenBank/DDBJ databases">
        <title>Genome-scale phylogeny and comparative genomics of the fungal order Sordariales.</title>
        <authorList>
            <consortium name="Lawrence Berkeley National Laboratory"/>
            <person name="Hensen N."/>
            <person name="Bonometti L."/>
            <person name="Westerberg I."/>
            <person name="Brannstrom I.O."/>
            <person name="Guillou S."/>
            <person name="Cros-Aarteil S."/>
            <person name="Calhoun S."/>
            <person name="Haridas S."/>
            <person name="Kuo A."/>
            <person name="Mondo S."/>
            <person name="Pangilinan J."/>
            <person name="Riley R."/>
            <person name="LaButti K."/>
            <person name="Andreopoulos B."/>
            <person name="Lipzen A."/>
            <person name="Chen C."/>
            <person name="Yanf M."/>
            <person name="Daum C."/>
            <person name="Ng V."/>
            <person name="Clum A."/>
            <person name="Steindorff A."/>
            <person name="Ohm R."/>
            <person name="Martin F."/>
            <person name="Silar P."/>
            <person name="Natvig D."/>
            <person name="Lalanne C."/>
            <person name="Gautier V."/>
            <person name="Ament-velasquez S.L."/>
            <person name="Kruys A."/>
            <person name="Hutchinson M.I."/>
            <person name="Powell A.J."/>
            <person name="Barry K."/>
            <person name="Miller A.N."/>
            <person name="Grigoriev I.V."/>
            <person name="Debuchy R."/>
            <person name="Gladieux P."/>
            <person name="Thoren M.H."/>
            <person name="Johannesson H."/>
        </authorList>
    </citation>
    <scope>NUCLEOTIDE SEQUENCE</scope>
    <source>
        <strain evidence="3">SMH2392-1A</strain>
    </source>
</reference>
<dbReference type="PANTHER" id="PTHR35392:SF3">
    <property type="entry name" value="ZN(2)-C6 FUNGAL-TYPE DOMAIN-CONTAINING PROTEIN"/>
    <property type="match status" value="1"/>
</dbReference>
<comment type="caution">
    <text evidence="3">The sequence shown here is derived from an EMBL/GenBank/DDBJ whole genome shotgun (WGS) entry which is preliminary data.</text>
</comment>
<feature type="compositionally biased region" description="Polar residues" evidence="2">
    <location>
        <begin position="121"/>
        <end position="155"/>
    </location>
</feature>
<evidence type="ECO:0000256" key="1">
    <source>
        <dbReference type="ARBA" id="ARBA00023242"/>
    </source>
</evidence>
<keyword evidence="4" id="KW-1185">Reference proteome</keyword>
<dbReference type="InterPro" id="IPR052973">
    <property type="entry name" value="Fungal_sec-metab_reg_TF"/>
</dbReference>
<evidence type="ECO:0000256" key="2">
    <source>
        <dbReference type="SAM" id="MobiDB-lite"/>
    </source>
</evidence>
<dbReference type="InterPro" id="IPR001138">
    <property type="entry name" value="Zn2Cys6_DnaBD"/>
</dbReference>
<keyword evidence="1" id="KW-0539">Nucleus</keyword>
<protein>
    <recommendedName>
        <fullName evidence="5">Zn(2)-C6 fungal-type domain-containing protein</fullName>
    </recommendedName>
</protein>
<feature type="compositionally biased region" description="Basic and acidic residues" evidence="2">
    <location>
        <begin position="21"/>
        <end position="33"/>
    </location>
</feature>
<dbReference type="GeneID" id="85320280"/>
<accession>A0AA40E839</accession>
<dbReference type="GO" id="GO:0008270">
    <property type="term" value="F:zinc ion binding"/>
    <property type="evidence" value="ECO:0007669"/>
    <property type="project" value="InterPro"/>
</dbReference>
<dbReference type="AlphaFoldDB" id="A0AA40E839"/>
<organism evidence="3 4">
    <name type="scientific">Lasiosphaeria miniovina</name>
    <dbReference type="NCBI Taxonomy" id="1954250"/>
    <lineage>
        <taxon>Eukaryota</taxon>
        <taxon>Fungi</taxon>
        <taxon>Dikarya</taxon>
        <taxon>Ascomycota</taxon>
        <taxon>Pezizomycotina</taxon>
        <taxon>Sordariomycetes</taxon>
        <taxon>Sordariomycetidae</taxon>
        <taxon>Sordariales</taxon>
        <taxon>Lasiosphaeriaceae</taxon>
        <taxon>Lasiosphaeria</taxon>
    </lineage>
</organism>
<feature type="region of interest" description="Disordered" evidence="2">
    <location>
        <begin position="1"/>
        <end position="52"/>
    </location>
</feature>
<feature type="compositionally biased region" description="Basic and acidic residues" evidence="2">
    <location>
        <begin position="95"/>
        <end position="108"/>
    </location>
</feature>
<evidence type="ECO:0008006" key="5">
    <source>
        <dbReference type="Google" id="ProtNLM"/>
    </source>
</evidence>
<evidence type="ECO:0000313" key="3">
    <source>
        <dbReference type="EMBL" id="KAK0727491.1"/>
    </source>
</evidence>
<dbReference type="CDD" id="cd00067">
    <property type="entry name" value="GAL4"/>
    <property type="match status" value="1"/>
</dbReference>
<dbReference type="EMBL" id="JAUIRO010000002">
    <property type="protein sequence ID" value="KAK0727491.1"/>
    <property type="molecule type" value="Genomic_DNA"/>
</dbReference>
<name>A0AA40E839_9PEZI</name>
<dbReference type="PANTHER" id="PTHR35392">
    <property type="entry name" value="ZN(II)2CYS6 TRANSCRIPTION FACTOR (EUROFUNG)-RELATED-RELATED"/>
    <property type="match status" value="1"/>
</dbReference>